<organism evidence="1">
    <name type="scientific">bioreactor metagenome</name>
    <dbReference type="NCBI Taxonomy" id="1076179"/>
    <lineage>
        <taxon>unclassified sequences</taxon>
        <taxon>metagenomes</taxon>
        <taxon>ecological metagenomes</taxon>
    </lineage>
</organism>
<evidence type="ECO:0000313" key="1">
    <source>
        <dbReference type="EMBL" id="MPN60950.1"/>
    </source>
</evidence>
<accession>A0A645JD02</accession>
<reference evidence="1" key="1">
    <citation type="submission" date="2019-08" db="EMBL/GenBank/DDBJ databases">
        <authorList>
            <person name="Kucharzyk K."/>
            <person name="Murdoch R.W."/>
            <person name="Higgins S."/>
            <person name="Loffler F."/>
        </authorList>
    </citation>
    <scope>NUCLEOTIDE SEQUENCE</scope>
</reference>
<name>A0A645JD02_9ZZZZ</name>
<dbReference type="EMBL" id="VSSQ01136882">
    <property type="protein sequence ID" value="MPN60950.1"/>
    <property type="molecule type" value="Genomic_DNA"/>
</dbReference>
<protein>
    <submittedName>
        <fullName evidence="1">Uncharacterized protein</fullName>
    </submittedName>
</protein>
<sequence length="77" mass="8494">MGAFENGVEKCRAQVTLATQITPETCRRINLGYRDPATIRVEEFANREDQGILLVPKAGEMLYQLTNPPSWAGGKGN</sequence>
<gene>
    <name evidence="1" type="ORF">SDC9_208683</name>
</gene>
<dbReference type="InterPro" id="IPR043166">
    <property type="entry name" value="LarA-like_C"/>
</dbReference>
<dbReference type="AlphaFoldDB" id="A0A645JD02"/>
<dbReference type="Gene3D" id="3.90.226.30">
    <property type="match status" value="1"/>
</dbReference>
<proteinExistence type="predicted"/>
<comment type="caution">
    <text evidence="1">The sequence shown here is derived from an EMBL/GenBank/DDBJ whole genome shotgun (WGS) entry which is preliminary data.</text>
</comment>